<dbReference type="PANTHER" id="PTHR34183:SF8">
    <property type="entry name" value="ENDOLYTIC PEPTIDOGLYCAN TRANSGLYCOSYLASE RLPA-RELATED"/>
    <property type="match status" value="1"/>
</dbReference>
<evidence type="ECO:0000259" key="6">
    <source>
        <dbReference type="Pfam" id="PF03330"/>
    </source>
</evidence>
<dbReference type="InterPro" id="IPR009009">
    <property type="entry name" value="RlpA-like_DPBB"/>
</dbReference>
<feature type="region of interest" description="Disordered" evidence="5">
    <location>
        <begin position="94"/>
        <end position="162"/>
    </location>
</feature>
<dbReference type="InterPro" id="IPR012997">
    <property type="entry name" value="RplA"/>
</dbReference>
<dbReference type="GO" id="GO:0008932">
    <property type="term" value="F:lytic endotransglycosylase activity"/>
    <property type="evidence" value="ECO:0007669"/>
    <property type="project" value="UniProtKB-UniRule"/>
</dbReference>
<comment type="function">
    <text evidence="3">Lytic transglycosylase with a strong preference for naked glycan strands that lack stem peptides.</text>
</comment>
<evidence type="ECO:0000256" key="1">
    <source>
        <dbReference type="ARBA" id="ARBA00023239"/>
    </source>
</evidence>
<organism evidence="7 8">
    <name type="scientific">Brevibacterium casei</name>
    <dbReference type="NCBI Taxonomy" id="33889"/>
    <lineage>
        <taxon>Bacteria</taxon>
        <taxon>Bacillati</taxon>
        <taxon>Actinomycetota</taxon>
        <taxon>Actinomycetes</taxon>
        <taxon>Micrococcales</taxon>
        <taxon>Brevibacteriaceae</taxon>
        <taxon>Brevibacterium</taxon>
    </lineage>
</organism>
<dbReference type="EMBL" id="CP065989">
    <property type="protein sequence ID" value="QQB13589.1"/>
    <property type="molecule type" value="Genomic_DNA"/>
</dbReference>
<dbReference type="EC" id="4.2.2.-" evidence="3"/>
<feature type="domain" description="RlpA-like protein double-psi beta-barrel" evidence="6">
    <location>
        <begin position="167"/>
        <end position="253"/>
    </location>
</feature>
<evidence type="ECO:0000313" key="7">
    <source>
        <dbReference type="EMBL" id="QQB13589.1"/>
    </source>
</evidence>
<dbReference type="Proteomes" id="UP000595374">
    <property type="component" value="Chromosome"/>
</dbReference>
<feature type="compositionally biased region" description="Polar residues" evidence="5">
    <location>
        <begin position="1"/>
        <end position="11"/>
    </location>
</feature>
<evidence type="ECO:0000256" key="4">
    <source>
        <dbReference type="RuleBase" id="RU003495"/>
    </source>
</evidence>
<feature type="region of interest" description="Disordered" evidence="5">
    <location>
        <begin position="1"/>
        <end position="35"/>
    </location>
</feature>
<gene>
    <name evidence="3" type="primary">rlpA</name>
    <name evidence="7" type="ORF">I6H47_12315</name>
</gene>
<feature type="compositionally biased region" description="Low complexity" evidence="5">
    <location>
        <begin position="126"/>
        <end position="162"/>
    </location>
</feature>
<evidence type="ECO:0000256" key="5">
    <source>
        <dbReference type="SAM" id="MobiDB-lite"/>
    </source>
</evidence>
<sequence length="256" mass="25643">MGKHSSTSTKGSLLAALKPAKKRTGRHAPEANSATGVLSAVRSRPVLSAFIVPAAATAAVVGSTFAMAPNAAGPAEQVVAQSPVVVEVPAASPAADENLKKAEEQAKAEPEKLSLEAKTKAPEPKPSASSEKSSTAQSSGSKSSGSDDSAPSKSGSSAGSSGSCPMSYYGGGDGFDGQKTANGETFNTNELTAAHKSLPFGSKVKITNKANGKSVTVRINDRGPYSGSRCIDLSKAAMSAVGGISAGEIQGTYEVL</sequence>
<comment type="similarity">
    <text evidence="3 4">Belongs to the RlpA family.</text>
</comment>
<dbReference type="PANTHER" id="PTHR34183">
    <property type="entry name" value="ENDOLYTIC PEPTIDOGLYCAN TRANSGLYCOSYLASE RLPA"/>
    <property type="match status" value="1"/>
</dbReference>
<name>A0A7T3ZXM4_9MICO</name>
<evidence type="ECO:0000313" key="8">
    <source>
        <dbReference type="Proteomes" id="UP000595374"/>
    </source>
</evidence>
<dbReference type="GO" id="GO:0071555">
    <property type="term" value="P:cell wall organization"/>
    <property type="evidence" value="ECO:0007669"/>
    <property type="project" value="UniProtKB-KW"/>
</dbReference>
<evidence type="ECO:0000256" key="3">
    <source>
        <dbReference type="HAMAP-Rule" id="MF_02071"/>
    </source>
</evidence>
<evidence type="ECO:0000256" key="2">
    <source>
        <dbReference type="ARBA" id="ARBA00023316"/>
    </source>
</evidence>
<dbReference type="SUPFAM" id="SSF50685">
    <property type="entry name" value="Barwin-like endoglucanases"/>
    <property type="match status" value="1"/>
</dbReference>
<dbReference type="NCBIfam" id="TIGR00413">
    <property type="entry name" value="rlpA"/>
    <property type="match status" value="1"/>
</dbReference>
<dbReference type="Pfam" id="PF03330">
    <property type="entry name" value="DPBB_1"/>
    <property type="match status" value="1"/>
</dbReference>
<protein>
    <recommendedName>
        <fullName evidence="3">Probable endolytic peptidoglycan transglycosylase RlpA</fullName>
        <ecNumber evidence="3">4.2.2.-</ecNumber>
    </recommendedName>
</protein>
<dbReference type="RefSeq" id="WP_198498773.1">
    <property type="nucleotide sequence ID" value="NZ_CP065989.1"/>
</dbReference>
<reference evidence="7 8" key="1">
    <citation type="submission" date="2020-12" db="EMBL/GenBank/DDBJ databases">
        <title>FDA dAtabase for Regulatory Grade micrObial Sequences (FDA-ARGOS): Supporting development and validation of Infectious Disease Dx tests.</title>
        <authorList>
            <person name="Sproer C."/>
            <person name="Gronow S."/>
            <person name="Severitt S."/>
            <person name="Schroder I."/>
            <person name="Tallon L."/>
            <person name="Sadzewicz L."/>
            <person name="Zhao X."/>
            <person name="Boylan J."/>
            <person name="Ott S."/>
            <person name="Bowen H."/>
            <person name="Vavikolanu K."/>
            <person name="Mehta A."/>
            <person name="Aluvathingal J."/>
            <person name="Nadendla S."/>
            <person name="Lowell S."/>
            <person name="Myers T."/>
            <person name="Yan Y."/>
            <person name="Sichtig H."/>
        </authorList>
    </citation>
    <scope>NUCLEOTIDE SEQUENCE [LARGE SCALE GENOMIC DNA]</scope>
    <source>
        <strain evidence="7 8">FDAARGOS_990</strain>
    </source>
</reference>
<dbReference type="InterPro" id="IPR034718">
    <property type="entry name" value="RlpA"/>
</dbReference>
<feature type="compositionally biased region" description="Basic and acidic residues" evidence="5">
    <location>
        <begin position="97"/>
        <end position="123"/>
    </location>
</feature>
<dbReference type="AlphaFoldDB" id="A0A7T3ZXM4"/>
<dbReference type="CDD" id="cd22268">
    <property type="entry name" value="DPBB_RlpA-like"/>
    <property type="match status" value="1"/>
</dbReference>
<keyword evidence="2 3" id="KW-0961">Cell wall biogenesis/degradation</keyword>
<dbReference type="GO" id="GO:0000270">
    <property type="term" value="P:peptidoglycan metabolic process"/>
    <property type="evidence" value="ECO:0007669"/>
    <property type="project" value="UniProtKB-UniRule"/>
</dbReference>
<dbReference type="Gene3D" id="2.40.40.10">
    <property type="entry name" value="RlpA-like domain"/>
    <property type="match status" value="1"/>
</dbReference>
<dbReference type="HAMAP" id="MF_02071">
    <property type="entry name" value="RlpA"/>
    <property type="match status" value="1"/>
</dbReference>
<accession>A0A7T3ZXM4</accession>
<proteinExistence type="inferred from homology"/>
<dbReference type="InterPro" id="IPR036908">
    <property type="entry name" value="RlpA-like_sf"/>
</dbReference>
<keyword evidence="1 3" id="KW-0456">Lyase</keyword>